<reference evidence="7" key="1">
    <citation type="submission" date="2019-02" db="EMBL/GenBank/DDBJ databases">
        <authorList>
            <person name="Gruber-Vodicka R. H."/>
            <person name="Seah K. B. B."/>
        </authorList>
    </citation>
    <scope>NUCLEOTIDE SEQUENCE</scope>
    <source>
        <strain evidence="5">BECK_BZ197</strain>
        <strain evidence="7">BECK_BZ198</strain>
        <strain evidence="6">BECK_BZ199</strain>
    </source>
</reference>
<keyword evidence="2" id="KW-0677">Repeat</keyword>
<dbReference type="InterPro" id="IPR001680">
    <property type="entry name" value="WD40_rpt"/>
</dbReference>
<dbReference type="InterPro" id="IPR011047">
    <property type="entry name" value="Quinoprotein_ADH-like_sf"/>
</dbReference>
<evidence type="ECO:0000256" key="1">
    <source>
        <dbReference type="ARBA" id="ARBA00022574"/>
    </source>
</evidence>
<feature type="repeat" description="WD" evidence="3">
    <location>
        <begin position="27"/>
        <end position="68"/>
    </location>
</feature>
<dbReference type="Gene3D" id="2.130.10.10">
    <property type="entry name" value="YVTN repeat-like/Quinoprotein amine dehydrogenase"/>
    <property type="match status" value="1"/>
</dbReference>
<name>A0A451BDI4_9GAMM</name>
<dbReference type="EMBL" id="CAADFQ010000052">
    <property type="protein sequence ID" value="VFK33735.1"/>
    <property type="molecule type" value="Genomic_DNA"/>
</dbReference>
<evidence type="ECO:0000256" key="3">
    <source>
        <dbReference type="PROSITE-ProRule" id="PRU00221"/>
    </source>
</evidence>
<keyword evidence="1 3" id="KW-0853">WD repeat</keyword>
<keyword evidence="4" id="KW-1133">Transmembrane helix</keyword>
<dbReference type="EMBL" id="CAADGH010000051">
    <property type="protein sequence ID" value="VFK76328.1"/>
    <property type="molecule type" value="Genomic_DNA"/>
</dbReference>
<keyword evidence="4" id="KW-0812">Transmembrane</keyword>
<organism evidence="7">
    <name type="scientific">Candidatus Kentrum sp. MB</name>
    <dbReference type="NCBI Taxonomy" id="2138164"/>
    <lineage>
        <taxon>Bacteria</taxon>
        <taxon>Pseudomonadati</taxon>
        <taxon>Pseudomonadota</taxon>
        <taxon>Gammaproteobacteria</taxon>
        <taxon>Candidatus Kentrum</taxon>
    </lineage>
</organism>
<evidence type="ECO:0000313" key="7">
    <source>
        <dbReference type="EMBL" id="VFK76328.1"/>
    </source>
</evidence>
<dbReference type="InterPro" id="IPR015943">
    <property type="entry name" value="WD40/YVTN_repeat-like_dom_sf"/>
</dbReference>
<proteinExistence type="predicted"/>
<dbReference type="SUPFAM" id="SSF50998">
    <property type="entry name" value="Quinoprotein alcohol dehydrogenase-like"/>
    <property type="match status" value="1"/>
</dbReference>
<sequence length="149" mass="17027">MKQQTFFHYPGCRLTYMIVSLTHSQSQAGNNQNLVDPGFSLNNRRILTGSYDDHARLWDADSGALLWTSPVPFWNDSTLNRYDILAFALLVFLFGFFPTTKLFDPGRRLYLGRPNPYLHLYNIPGVERWLPEDSASRKPVESPAGEAET</sequence>
<protein>
    <submittedName>
        <fullName evidence="7">Uncharacterized protein</fullName>
    </submittedName>
</protein>
<evidence type="ECO:0000313" key="6">
    <source>
        <dbReference type="EMBL" id="VFK33735.1"/>
    </source>
</evidence>
<dbReference type="PROSITE" id="PS00678">
    <property type="entry name" value="WD_REPEATS_1"/>
    <property type="match status" value="1"/>
</dbReference>
<dbReference type="AlphaFoldDB" id="A0A451BDI4"/>
<dbReference type="InterPro" id="IPR019775">
    <property type="entry name" value="WD40_repeat_CS"/>
</dbReference>
<accession>A0A451BDI4</accession>
<keyword evidence="4" id="KW-0472">Membrane</keyword>
<evidence type="ECO:0000313" key="5">
    <source>
        <dbReference type="EMBL" id="VFK29617.1"/>
    </source>
</evidence>
<dbReference type="PROSITE" id="PS50082">
    <property type="entry name" value="WD_REPEATS_2"/>
    <property type="match status" value="1"/>
</dbReference>
<feature type="transmembrane region" description="Helical" evidence="4">
    <location>
        <begin position="84"/>
        <end position="103"/>
    </location>
</feature>
<dbReference type="EMBL" id="CAADFO010000051">
    <property type="protein sequence ID" value="VFK29617.1"/>
    <property type="molecule type" value="Genomic_DNA"/>
</dbReference>
<evidence type="ECO:0000256" key="2">
    <source>
        <dbReference type="ARBA" id="ARBA00022737"/>
    </source>
</evidence>
<gene>
    <name evidence="5" type="ORF">BECKMB1821G_GA0114241_105121</name>
    <name evidence="7" type="ORF">BECKMB1821H_GA0114242_105121</name>
    <name evidence="6" type="ORF">BECKMB1821I_GA0114274_105221</name>
</gene>
<evidence type="ECO:0000256" key="4">
    <source>
        <dbReference type="SAM" id="Phobius"/>
    </source>
</evidence>